<name>A0A7R9T1U7_9CHLO</name>
<dbReference type="Gene3D" id="3.40.50.300">
    <property type="entry name" value="P-loop containing nucleotide triphosphate hydrolases"/>
    <property type="match status" value="1"/>
</dbReference>
<sequence>MDDAVKALHALRFARDDGAQCRNVCVLAHVDHGKTTLTDALVAHNGFISQKQAGQMRYMDFHEDEQRRGITMKSAGIALLYTPRAAREKKRDGDEGGEEIVERVLITVIDSPGHVDFCSEVSAAARLSDGCLVVVDVVEGVCVQTHAVLRQAWEERLKPCLVFNKLDRVCVELGYTPMEAYERIRSLLHEVNGLMSAFESEKFISQADTFLSAFDAHEEGRGENGGENDATTTTTTCDYLEDEEDLVNEEEAFNIASGNVAFGSAIDGWAFRPDAFADLYAEKLGCSSAALTKALCGDWYYHPKMKRIVSRKVANGKLKPLFVQCILEPIWKIYRTAESEKNGEWVEKDLATLARALKVDVGERELKNTDRRAALQSVMRAWLPMSSCLLEMVVNCVPNPVAAAARRVNRVMPQPVLRGARPKGLDEARRAVIAGKASDDAPKIIFVCKMIAVPKVHVQGALTEAGGGDVKFLAFARIYSGTVRKGDKLYVLNSQHDPSDYDASNIEEVELTELYLMMGQGMFKVDEVPAGNLLAIGGLDRAILKSATLSSSLECPPFGEMMFQASAIVKVAVEPENVTDMDALVEGLRLLNRADAFVEVSVMDTGEHVVAAAGEVHLERCVADLRERFAKVPIRVSPPIISFREGVTTTGTASSSTANGRLTFTCTAKPIHNFIVRAVDDSADGLKVILLAKDTESDENKMLAKAFIEKVTAAREAATYDEQGPEGVVEDTFRSAWALGPKRVGSNVLNVGTYTVDVDDEEKEFGHANVGVALGVRKPYDMDGSPPEDVAADFDLNSVQGSVLTGFQMATDRGPLCDEPLTGVQITLNVAVNRGNEDDNRTVEDTDGDQFGPLSGQIINAVRDAIRKAVLKAGTRLVEAMYLAVITTTADALGGTYAVLGKRRSQVLSETIREGTGVFVIHAYLPVATAFGFVDQLRAQTSGASTAQLVFSHWSPIDMDPFFTPTTEEEREEYGEEGDVGPNIARQLMDSVRRRKGLKVEEKIVQVATKQRTLARKA</sequence>
<evidence type="ECO:0000313" key="7">
    <source>
        <dbReference type="EMBL" id="CAD8222074.1"/>
    </source>
</evidence>
<dbReference type="Gene3D" id="3.30.70.870">
    <property type="entry name" value="Elongation Factor G (Translational Gtpase), domain 3"/>
    <property type="match status" value="1"/>
</dbReference>
<feature type="domain" description="Tr-type G" evidence="6">
    <location>
        <begin position="19"/>
        <end position="289"/>
    </location>
</feature>
<dbReference type="SUPFAM" id="SSF54211">
    <property type="entry name" value="Ribosomal protein S5 domain 2-like"/>
    <property type="match status" value="1"/>
</dbReference>
<dbReference type="Gene3D" id="3.30.230.10">
    <property type="match status" value="1"/>
</dbReference>
<dbReference type="InterPro" id="IPR020568">
    <property type="entry name" value="Ribosomal_Su5_D2-typ_SF"/>
</dbReference>
<dbReference type="SUPFAM" id="SSF52540">
    <property type="entry name" value="P-loop containing nucleoside triphosphate hydrolases"/>
    <property type="match status" value="1"/>
</dbReference>
<proteinExistence type="predicted"/>
<dbReference type="InterPro" id="IPR005225">
    <property type="entry name" value="Small_GTP-bd"/>
</dbReference>
<dbReference type="SUPFAM" id="SSF54980">
    <property type="entry name" value="EF-G C-terminal domain-like"/>
    <property type="match status" value="2"/>
</dbReference>
<evidence type="ECO:0000256" key="1">
    <source>
        <dbReference type="ARBA" id="ARBA00022517"/>
    </source>
</evidence>
<dbReference type="GO" id="GO:0003924">
    <property type="term" value="F:GTPase activity"/>
    <property type="evidence" value="ECO:0007669"/>
    <property type="project" value="InterPro"/>
</dbReference>
<dbReference type="Pfam" id="PF00679">
    <property type="entry name" value="EFG_C"/>
    <property type="match status" value="1"/>
</dbReference>
<dbReference type="PRINTS" id="PR00315">
    <property type="entry name" value="ELONGATNFCT"/>
</dbReference>
<dbReference type="Pfam" id="PF00009">
    <property type="entry name" value="GTP_EFTU"/>
    <property type="match status" value="1"/>
</dbReference>
<dbReference type="CDD" id="cd04096">
    <property type="entry name" value="eEF2_snRNP_like_C"/>
    <property type="match status" value="1"/>
</dbReference>
<evidence type="ECO:0000259" key="6">
    <source>
        <dbReference type="PROSITE" id="PS51722"/>
    </source>
</evidence>
<reference evidence="7" key="1">
    <citation type="submission" date="2021-01" db="EMBL/GenBank/DDBJ databases">
        <authorList>
            <person name="Corre E."/>
            <person name="Pelletier E."/>
            <person name="Niang G."/>
            <person name="Scheremetjew M."/>
            <person name="Finn R."/>
            <person name="Kale V."/>
            <person name="Holt S."/>
            <person name="Cochrane G."/>
            <person name="Meng A."/>
            <person name="Brown T."/>
            <person name="Cohen L."/>
        </authorList>
    </citation>
    <scope>NUCLEOTIDE SEQUENCE</scope>
    <source>
        <strain evidence="7">Clade-A-BCC118000</strain>
    </source>
</reference>
<evidence type="ECO:0000256" key="4">
    <source>
        <dbReference type="ARBA" id="ARBA00023134"/>
    </source>
</evidence>
<dbReference type="InterPro" id="IPR014721">
    <property type="entry name" value="Ribsml_uS5_D2-typ_fold_subgr"/>
</dbReference>
<dbReference type="FunFam" id="3.30.70.870:FF:000002">
    <property type="entry name" value="Translation elongation factor 2"/>
    <property type="match status" value="1"/>
</dbReference>
<keyword evidence="3" id="KW-0378">Hydrolase</keyword>
<dbReference type="InterPro" id="IPR000640">
    <property type="entry name" value="EFG_V-like"/>
</dbReference>
<dbReference type="PANTHER" id="PTHR42908:SF3">
    <property type="entry name" value="ELONGATION FACTOR-LIKE GTPASE 1"/>
    <property type="match status" value="1"/>
</dbReference>
<dbReference type="InterPro" id="IPR009000">
    <property type="entry name" value="Transl_B-barrel_sf"/>
</dbReference>
<dbReference type="SMART" id="SM00838">
    <property type="entry name" value="EFG_C"/>
    <property type="match status" value="1"/>
</dbReference>
<dbReference type="Gene3D" id="3.30.70.240">
    <property type="match status" value="1"/>
</dbReference>
<dbReference type="PROSITE" id="PS51722">
    <property type="entry name" value="G_TR_2"/>
    <property type="match status" value="1"/>
</dbReference>
<organism evidence="7">
    <name type="scientific">Ostreococcus sp. 'lucimarinus'</name>
    <dbReference type="NCBI Taxonomy" id="242159"/>
    <lineage>
        <taxon>Eukaryota</taxon>
        <taxon>Viridiplantae</taxon>
        <taxon>Chlorophyta</taxon>
        <taxon>Mamiellophyceae</taxon>
        <taxon>Mamiellales</taxon>
        <taxon>Bathycoccaceae</taxon>
        <taxon>Ostreococcus</taxon>
    </lineage>
</organism>
<accession>A0A7R9T1U7</accession>
<dbReference type="Pfam" id="PF03144">
    <property type="entry name" value="GTP_EFTU_D2"/>
    <property type="match status" value="1"/>
</dbReference>
<keyword evidence="4" id="KW-0342">GTP-binding</keyword>
<dbReference type="InterPro" id="IPR000795">
    <property type="entry name" value="T_Tr_GTP-bd_dom"/>
</dbReference>
<protein>
    <recommendedName>
        <fullName evidence="5">Elongation factor-like 1</fullName>
    </recommendedName>
</protein>
<dbReference type="GO" id="GO:0005525">
    <property type="term" value="F:GTP binding"/>
    <property type="evidence" value="ECO:0007669"/>
    <property type="project" value="UniProtKB-KW"/>
</dbReference>
<dbReference type="PANTHER" id="PTHR42908">
    <property type="entry name" value="TRANSLATION ELONGATION FACTOR-RELATED"/>
    <property type="match status" value="1"/>
</dbReference>
<dbReference type="GO" id="GO:0005829">
    <property type="term" value="C:cytosol"/>
    <property type="evidence" value="ECO:0007669"/>
    <property type="project" value="TreeGrafter"/>
</dbReference>
<dbReference type="CDD" id="cd01681">
    <property type="entry name" value="aeEF2_snRNP_like_IV"/>
    <property type="match status" value="1"/>
</dbReference>
<keyword evidence="2" id="KW-0547">Nucleotide-binding</keyword>
<dbReference type="FunFam" id="3.30.70.240:FF:000006">
    <property type="entry name" value="Elongation factor like GTPase 1"/>
    <property type="match status" value="1"/>
</dbReference>
<dbReference type="SUPFAM" id="SSF50447">
    <property type="entry name" value="Translation proteins"/>
    <property type="match status" value="1"/>
</dbReference>
<dbReference type="GO" id="GO:0042256">
    <property type="term" value="P:cytosolic ribosome assembly"/>
    <property type="evidence" value="ECO:0007669"/>
    <property type="project" value="TreeGrafter"/>
</dbReference>
<dbReference type="GO" id="GO:1990904">
    <property type="term" value="C:ribonucleoprotein complex"/>
    <property type="evidence" value="ECO:0007669"/>
    <property type="project" value="TreeGrafter"/>
</dbReference>
<dbReference type="EMBL" id="HBDX01003225">
    <property type="protein sequence ID" value="CAD8222074.1"/>
    <property type="molecule type" value="Transcribed_RNA"/>
</dbReference>
<evidence type="ECO:0000256" key="5">
    <source>
        <dbReference type="ARBA" id="ARBA00081809"/>
    </source>
</evidence>
<dbReference type="GO" id="GO:0043022">
    <property type="term" value="F:ribosome binding"/>
    <property type="evidence" value="ECO:0007669"/>
    <property type="project" value="TreeGrafter"/>
</dbReference>
<dbReference type="InterPro" id="IPR027417">
    <property type="entry name" value="P-loop_NTPase"/>
</dbReference>
<dbReference type="Gene3D" id="2.40.30.10">
    <property type="entry name" value="Translation factors"/>
    <property type="match status" value="1"/>
</dbReference>
<dbReference type="InterPro" id="IPR035647">
    <property type="entry name" value="EFG_III/V"/>
</dbReference>
<dbReference type="Gene3D" id="3.90.1430.10">
    <property type="entry name" value="Yeast translation eEF2 (G' domain)"/>
    <property type="match status" value="1"/>
</dbReference>
<dbReference type="AlphaFoldDB" id="A0A7R9T1U7"/>
<keyword evidence="1" id="KW-0690">Ribosome biogenesis</keyword>
<evidence type="ECO:0000256" key="3">
    <source>
        <dbReference type="ARBA" id="ARBA00022801"/>
    </source>
</evidence>
<dbReference type="Pfam" id="PF14492">
    <property type="entry name" value="EFG_III"/>
    <property type="match status" value="1"/>
</dbReference>
<dbReference type="NCBIfam" id="TIGR00231">
    <property type="entry name" value="small_GTP"/>
    <property type="match status" value="1"/>
</dbReference>
<evidence type="ECO:0000256" key="2">
    <source>
        <dbReference type="ARBA" id="ARBA00022741"/>
    </source>
</evidence>
<dbReference type="InterPro" id="IPR004161">
    <property type="entry name" value="EFTu-like_2"/>
</dbReference>
<dbReference type="CDD" id="cd16268">
    <property type="entry name" value="EF2_II"/>
    <property type="match status" value="1"/>
</dbReference>
<gene>
    <name evidence="7" type="ORF">OLUC0939_LOCUS2797</name>
</gene>
<dbReference type="CDD" id="cd16261">
    <property type="entry name" value="EF2_snRNP_III"/>
    <property type="match status" value="1"/>
</dbReference>
<dbReference type="InterPro" id="IPR041095">
    <property type="entry name" value="EFG_II"/>
</dbReference>